<accession>A0ACB9IWL3</accession>
<comment type="caution">
    <text evidence="1">The sequence shown here is derived from an EMBL/GenBank/DDBJ whole genome shotgun (WGS) entry which is preliminary data.</text>
</comment>
<evidence type="ECO:0000313" key="2">
    <source>
        <dbReference type="Proteomes" id="UP001056120"/>
    </source>
</evidence>
<dbReference type="EMBL" id="CM042023">
    <property type="protein sequence ID" value="KAI3812068.1"/>
    <property type="molecule type" value="Genomic_DNA"/>
</dbReference>
<protein>
    <submittedName>
        <fullName evidence="1">Uncharacterized protein</fullName>
    </submittedName>
</protein>
<sequence length="75" mass="8659">MKGLWSRFLIEGSMKQRVPNNLLAVSLKVFSTCDPIPMKFLGSNQSLCRIFCLYLEIDANKKSPFSYLTIYVFFV</sequence>
<keyword evidence="2" id="KW-1185">Reference proteome</keyword>
<gene>
    <name evidence="1" type="ORF">L1987_16772</name>
</gene>
<reference evidence="2" key="1">
    <citation type="journal article" date="2022" name="Mol. Ecol. Resour.">
        <title>The genomes of chicory, endive, great burdock and yacon provide insights into Asteraceae palaeo-polyploidization history and plant inulin production.</title>
        <authorList>
            <person name="Fan W."/>
            <person name="Wang S."/>
            <person name="Wang H."/>
            <person name="Wang A."/>
            <person name="Jiang F."/>
            <person name="Liu H."/>
            <person name="Zhao H."/>
            <person name="Xu D."/>
            <person name="Zhang Y."/>
        </authorList>
    </citation>
    <scope>NUCLEOTIDE SEQUENCE [LARGE SCALE GENOMIC DNA]</scope>
    <source>
        <strain evidence="2">cv. Yunnan</strain>
    </source>
</reference>
<dbReference type="Proteomes" id="UP001056120">
    <property type="component" value="Linkage Group LG06"/>
</dbReference>
<evidence type="ECO:0000313" key="1">
    <source>
        <dbReference type="EMBL" id="KAI3812068.1"/>
    </source>
</evidence>
<organism evidence="1 2">
    <name type="scientific">Smallanthus sonchifolius</name>
    <dbReference type="NCBI Taxonomy" id="185202"/>
    <lineage>
        <taxon>Eukaryota</taxon>
        <taxon>Viridiplantae</taxon>
        <taxon>Streptophyta</taxon>
        <taxon>Embryophyta</taxon>
        <taxon>Tracheophyta</taxon>
        <taxon>Spermatophyta</taxon>
        <taxon>Magnoliopsida</taxon>
        <taxon>eudicotyledons</taxon>
        <taxon>Gunneridae</taxon>
        <taxon>Pentapetalae</taxon>
        <taxon>asterids</taxon>
        <taxon>campanulids</taxon>
        <taxon>Asterales</taxon>
        <taxon>Asteraceae</taxon>
        <taxon>Asteroideae</taxon>
        <taxon>Heliantheae alliance</taxon>
        <taxon>Millerieae</taxon>
        <taxon>Smallanthus</taxon>
    </lineage>
</organism>
<proteinExistence type="predicted"/>
<reference evidence="1 2" key="2">
    <citation type="journal article" date="2022" name="Mol. Ecol. Resour.">
        <title>The genomes of chicory, endive, great burdock and yacon provide insights into Asteraceae paleo-polyploidization history and plant inulin production.</title>
        <authorList>
            <person name="Fan W."/>
            <person name="Wang S."/>
            <person name="Wang H."/>
            <person name="Wang A."/>
            <person name="Jiang F."/>
            <person name="Liu H."/>
            <person name="Zhao H."/>
            <person name="Xu D."/>
            <person name="Zhang Y."/>
        </authorList>
    </citation>
    <scope>NUCLEOTIDE SEQUENCE [LARGE SCALE GENOMIC DNA]</scope>
    <source>
        <strain evidence="2">cv. Yunnan</strain>
        <tissue evidence="1">Leaves</tissue>
    </source>
</reference>
<name>A0ACB9IWL3_9ASTR</name>